<dbReference type="SUPFAM" id="SSF160515">
    <property type="entry name" value="YueI-like"/>
    <property type="match status" value="1"/>
</dbReference>
<dbReference type="RefSeq" id="WP_119114759.1">
    <property type="nucleotide sequence ID" value="NZ_CBCSEO010000026.1"/>
</dbReference>
<evidence type="ECO:0000256" key="1">
    <source>
        <dbReference type="SAM" id="MobiDB-lite"/>
    </source>
</evidence>
<dbReference type="Gene3D" id="3.30.1330.30">
    <property type="match status" value="1"/>
</dbReference>
<dbReference type="InterPro" id="IPR029064">
    <property type="entry name" value="Ribosomal_eL30-like_sf"/>
</dbReference>
<comment type="caution">
    <text evidence="2">The sequence shown here is derived from an EMBL/GenBank/DDBJ whole genome shotgun (WGS) entry which is preliminary data.</text>
</comment>
<gene>
    <name evidence="2" type="ORF">D1970_20740</name>
</gene>
<evidence type="ECO:0000313" key="2">
    <source>
        <dbReference type="EMBL" id="RID81857.1"/>
    </source>
</evidence>
<accession>A0A398AW25</accession>
<organism evidence="2 3">
    <name type="scientific">Mesobacillus zeae</name>
    <dbReference type="NCBI Taxonomy" id="1917180"/>
    <lineage>
        <taxon>Bacteria</taxon>
        <taxon>Bacillati</taxon>
        <taxon>Bacillota</taxon>
        <taxon>Bacilli</taxon>
        <taxon>Bacillales</taxon>
        <taxon>Bacillaceae</taxon>
        <taxon>Mesobacillus</taxon>
    </lineage>
</organism>
<dbReference type="PIRSF" id="PIRSF034303">
    <property type="entry name" value="DUF1694"/>
    <property type="match status" value="1"/>
</dbReference>
<dbReference type="OrthoDB" id="95278at2"/>
<protein>
    <submittedName>
        <fullName evidence="2">DUF1694 domain-containing protein</fullName>
    </submittedName>
</protein>
<dbReference type="AlphaFoldDB" id="A0A398AW25"/>
<feature type="region of interest" description="Disordered" evidence="1">
    <location>
        <begin position="1"/>
        <end position="22"/>
    </location>
</feature>
<proteinExistence type="predicted"/>
<dbReference type="Proteomes" id="UP000265816">
    <property type="component" value="Unassembled WGS sequence"/>
</dbReference>
<reference evidence="2 3" key="1">
    <citation type="submission" date="2018-08" db="EMBL/GenBank/DDBJ databases">
        <title>Bacillus jemisoniae sp. nov., Bacillus chryseoplanitiae sp. nov., Bacillus resnikiae sp. nov., and Bacillus frankliniae sp. nov., isolated from Viking spacecraft and associated surfaces.</title>
        <authorList>
            <person name="Seuylemezian A."/>
            <person name="Vaishampayan P."/>
        </authorList>
    </citation>
    <scope>NUCLEOTIDE SEQUENCE [LARGE SCALE GENOMIC DNA]</scope>
    <source>
        <strain evidence="2 3">JJ-247</strain>
    </source>
</reference>
<dbReference type="Pfam" id="PF07997">
    <property type="entry name" value="DUF1694"/>
    <property type="match status" value="1"/>
</dbReference>
<name>A0A398AW25_9BACI</name>
<dbReference type="InterPro" id="IPR012543">
    <property type="entry name" value="DUF1694"/>
</dbReference>
<sequence>MGNNSVDDYLQQGIHGAKETKPDERRRFLGTIRERVVVALTQAQVAAKNVEPEVERLMEENRTAHLYLNGNMTYSVFAKYIEAAKKKDIAYTMVTNKEHDSDLGLVLAHDHAIDKEDIFIEKKGPQPVPEKEDDGVFSQIKKKLFGNDR</sequence>
<keyword evidence="3" id="KW-1185">Reference proteome</keyword>
<evidence type="ECO:0000313" key="3">
    <source>
        <dbReference type="Proteomes" id="UP000265816"/>
    </source>
</evidence>
<dbReference type="EMBL" id="QWVT01000047">
    <property type="protein sequence ID" value="RID81857.1"/>
    <property type="molecule type" value="Genomic_DNA"/>
</dbReference>